<organism evidence="1 2">
    <name type="scientific">Frigidibacter mobilis</name>
    <dbReference type="NCBI Taxonomy" id="1335048"/>
    <lineage>
        <taxon>Bacteria</taxon>
        <taxon>Pseudomonadati</taxon>
        <taxon>Pseudomonadota</taxon>
        <taxon>Alphaproteobacteria</taxon>
        <taxon>Rhodobacterales</taxon>
        <taxon>Paracoccaceae</taxon>
        <taxon>Frigidibacter</taxon>
    </lineage>
</organism>
<evidence type="ECO:0000313" key="1">
    <source>
        <dbReference type="EMBL" id="AMY67466.1"/>
    </source>
</evidence>
<gene>
    <name evidence="1" type="ORF">AKL17_0204</name>
</gene>
<dbReference type="RefSeq" id="WP_066808722.1">
    <property type="nucleotide sequence ID" value="NZ_CP012661.1"/>
</dbReference>
<dbReference type="STRING" id="1335048.AKL17_0204"/>
<name>A0A159YYC8_9RHOB</name>
<dbReference type="OrthoDB" id="7859107at2"/>
<reference evidence="1 2" key="1">
    <citation type="submission" date="2015-09" db="EMBL/GenBank/DDBJ databases">
        <title>Complete genome sequence of Defluviimonas alba cai42t isolated from an oilfield in Xinjiang.</title>
        <authorList>
            <person name="Geng S."/>
            <person name="Pan X."/>
            <person name="Wu X."/>
        </authorList>
    </citation>
    <scope>NUCLEOTIDE SEQUENCE [LARGE SCALE GENOMIC DNA]</scope>
    <source>
        <strain evidence="2">cai42</strain>
    </source>
</reference>
<keyword evidence="2" id="KW-1185">Reference proteome</keyword>
<dbReference type="AlphaFoldDB" id="A0A159YYC8"/>
<sequence>MPLLILGFIAFFVLAWWWRRSRTLTRNCVWREDRRRAAPGTSFHHCLTCGAELALPLGQEPRHCLRNAQPGPPPHQ</sequence>
<evidence type="ECO:0000313" key="2">
    <source>
        <dbReference type="Proteomes" id="UP000076128"/>
    </source>
</evidence>
<accession>A0A159YYC8</accession>
<dbReference type="EMBL" id="CP012661">
    <property type="protein sequence ID" value="AMY67466.1"/>
    <property type="molecule type" value="Genomic_DNA"/>
</dbReference>
<dbReference type="KEGG" id="daa:AKL17_0204"/>
<proteinExistence type="predicted"/>
<protein>
    <submittedName>
        <fullName evidence="1">Uncharacterized protein</fullName>
    </submittedName>
</protein>
<dbReference type="Proteomes" id="UP000076128">
    <property type="component" value="Chromosome"/>
</dbReference>